<dbReference type="Gene3D" id="2.60.40.10">
    <property type="entry name" value="Immunoglobulins"/>
    <property type="match status" value="1"/>
</dbReference>
<dbReference type="PROSITE" id="PS50853">
    <property type="entry name" value="FN3"/>
    <property type="match status" value="1"/>
</dbReference>
<dbReference type="SUPFAM" id="SSF49265">
    <property type="entry name" value="Fibronectin type III"/>
    <property type="match status" value="1"/>
</dbReference>
<dbReference type="RefSeq" id="WP_212977648.1">
    <property type="nucleotide sequence ID" value="NZ_AP025343.1"/>
</dbReference>
<dbReference type="Proteomes" id="UP000682811">
    <property type="component" value="Unassembled WGS sequence"/>
</dbReference>
<dbReference type="InterPro" id="IPR036116">
    <property type="entry name" value="FN3_sf"/>
</dbReference>
<protein>
    <recommendedName>
        <fullName evidence="1">Fibronectin type-III domain-containing protein</fullName>
    </recommendedName>
</protein>
<dbReference type="CDD" id="cd00063">
    <property type="entry name" value="FN3"/>
    <property type="match status" value="1"/>
</dbReference>
<dbReference type="Pfam" id="PF00041">
    <property type="entry name" value="fn3"/>
    <property type="match status" value="1"/>
</dbReference>
<keyword evidence="3" id="KW-1185">Reference proteome</keyword>
<comment type="caution">
    <text evidence="2">The sequence shown here is derived from an EMBL/GenBank/DDBJ whole genome shotgun (WGS) entry which is preliminary data.</text>
</comment>
<dbReference type="AlphaFoldDB" id="A0A920CMT1"/>
<accession>A0A920CMT1</accession>
<evidence type="ECO:0000313" key="3">
    <source>
        <dbReference type="Proteomes" id="UP000682811"/>
    </source>
</evidence>
<gene>
    <name evidence="2" type="ORF">J34TS1_14410</name>
</gene>
<evidence type="ECO:0000313" key="2">
    <source>
        <dbReference type="EMBL" id="GIO46676.1"/>
    </source>
</evidence>
<sequence length="100" mass="10756">MKLSWTSATDHAGVTGYRIYVDGKEFTTVSGNVYGTTVNGLTADTKYAFKVTAYDAVGNESEPISKQRQPNLRVEAEVPQAAVLETVVPKQAACYPATPI</sequence>
<organism evidence="2 3">
    <name type="scientific">Paenibacillus azoreducens</name>
    <dbReference type="NCBI Taxonomy" id="116718"/>
    <lineage>
        <taxon>Bacteria</taxon>
        <taxon>Bacillati</taxon>
        <taxon>Bacillota</taxon>
        <taxon>Bacilli</taxon>
        <taxon>Bacillales</taxon>
        <taxon>Paenibacillaceae</taxon>
        <taxon>Paenibacillus</taxon>
    </lineage>
</organism>
<proteinExistence type="predicted"/>
<evidence type="ECO:0000259" key="1">
    <source>
        <dbReference type="PROSITE" id="PS50853"/>
    </source>
</evidence>
<reference evidence="2 3" key="1">
    <citation type="submission" date="2021-03" db="EMBL/GenBank/DDBJ databases">
        <title>Antimicrobial resistance genes in bacteria isolated from Japanese honey, and their potential for conferring macrolide and lincosamide resistance in the American foulbrood pathogen Paenibacillus larvae.</title>
        <authorList>
            <person name="Okamoto M."/>
            <person name="Kumagai M."/>
            <person name="Kanamori H."/>
            <person name="Takamatsu D."/>
        </authorList>
    </citation>
    <scope>NUCLEOTIDE SEQUENCE [LARGE SCALE GENOMIC DNA]</scope>
    <source>
        <strain evidence="2 3">J34TS1</strain>
    </source>
</reference>
<feature type="domain" description="Fibronectin type-III" evidence="1">
    <location>
        <begin position="1"/>
        <end position="71"/>
    </location>
</feature>
<name>A0A920CMT1_9BACL</name>
<dbReference type="InterPro" id="IPR013783">
    <property type="entry name" value="Ig-like_fold"/>
</dbReference>
<dbReference type="InterPro" id="IPR003961">
    <property type="entry name" value="FN3_dom"/>
</dbReference>
<dbReference type="EMBL" id="BORT01000004">
    <property type="protein sequence ID" value="GIO46676.1"/>
    <property type="molecule type" value="Genomic_DNA"/>
</dbReference>